<organism evidence="1 2">
    <name type="scientific">Neorhizobium turbinariae</name>
    <dbReference type="NCBI Taxonomy" id="2937795"/>
    <lineage>
        <taxon>Bacteria</taxon>
        <taxon>Pseudomonadati</taxon>
        <taxon>Pseudomonadota</taxon>
        <taxon>Alphaproteobacteria</taxon>
        <taxon>Hyphomicrobiales</taxon>
        <taxon>Rhizobiaceae</taxon>
        <taxon>Rhizobium/Agrobacterium group</taxon>
        <taxon>Neorhizobium</taxon>
    </lineage>
</organism>
<comment type="caution">
    <text evidence="1">The sequence shown here is derived from an EMBL/GenBank/DDBJ whole genome shotgun (WGS) entry which is preliminary data.</text>
</comment>
<evidence type="ECO:0008006" key="3">
    <source>
        <dbReference type="Google" id="ProtNLM"/>
    </source>
</evidence>
<protein>
    <recommendedName>
        <fullName evidence="3">GTPase</fullName>
    </recommendedName>
</protein>
<dbReference type="EMBL" id="JALPRY010000010">
    <property type="protein sequence ID" value="MCK8780128.1"/>
    <property type="molecule type" value="Genomic_DNA"/>
</dbReference>
<name>A0ABT0IQH7_9HYPH</name>
<evidence type="ECO:0000313" key="2">
    <source>
        <dbReference type="Proteomes" id="UP001202827"/>
    </source>
</evidence>
<reference evidence="1 2" key="1">
    <citation type="submission" date="2022-04" db="EMBL/GenBank/DDBJ databases">
        <title>Rhizobium coralii sp. nov., isolated from coral Turbinaria peltata.</title>
        <authorList>
            <person name="Sun H."/>
        </authorList>
    </citation>
    <scope>NUCLEOTIDE SEQUENCE [LARGE SCALE GENOMIC DNA]</scope>
    <source>
        <strain evidence="1 2">NTR19</strain>
    </source>
</reference>
<dbReference type="Proteomes" id="UP001202827">
    <property type="component" value="Unassembled WGS sequence"/>
</dbReference>
<gene>
    <name evidence="1" type="ORF">M0654_09045</name>
</gene>
<sequence>MSAMLARYLRDFSEPEAPPPDMMGAAFDHGTDDDLHFEVPAAPLVDLEAERAEAHQQGYQEASETLRREFEEERQALVAAHAAELAGLREQYENQAAATIASRLEEIAAVTAQAVSDQTAAILAPLVDEALAAQAVGEMAALIRAAILDGDAGVLTVRGPVHLFEKLQEALGAENTALRHIEAPDLDISVDIGETALVTRISAWSASLKKVMK</sequence>
<evidence type="ECO:0000313" key="1">
    <source>
        <dbReference type="EMBL" id="MCK8780128.1"/>
    </source>
</evidence>
<proteinExistence type="predicted"/>
<dbReference type="RefSeq" id="WP_248682810.1">
    <property type="nucleotide sequence ID" value="NZ_JALPRY010000010.1"/>
</dbReference>
<keyword evidence="2" id="KW-1185">Reference proteome</keyword>
<accession>A0ABT0IQH7</accession>